<reference evidence="4" key="2">
    <citation type="submission" date="2025-08" db="UniProtKB">
        <authorList>
            <consortium name="Ensembl"/>
        </authorList>
    </citation>
    <scope>IDENTIFICATION</scope>
</reference>
<dbReference type="GeneTree" id="ENSGT01150000286916"/>
<protein>
    <recommendedName>
        <fullName evidence="3">Reverse transcriptase domain-containing protein</fullName>
    </recommendedName>
</protein>
<dbReference type="Ensembl" id="ENSACAT00000052095.1">
    <property type="protein sequence ID" value="ENSACAP00000025965.1"/>
    <property type="gene ID" value="ENSACAG00000042269.1"/>
</dbReference>
<evidence type="ECO:0000256" key="1">
    <source>
        <dbReference type="SAM" id="MobiDB-lite"/>
    </source>
</evidence>
<dbReference type="InterPro" id="IPR043502">
    <property type="entry name" value="DNA/RNA_pol_sf"/>
</dbReference>
<reference evidence="4 5" key="1">
    <citation type="submission" date="2009-12" db="EMBL/GenBank/DDBJ databases">
        <title>The Genome Sequence of Anolis carolinensis (Green Anole Lizard).</title>
        <authorList>
            <consortium name="The Genome Sequencing Platform"/>
            <person name="Di Palma F."/>
            <person name="Alfoldi J."/>
            <person name="Heiman D."/>
            <person name="Young S."/>
            <person name="Grabherr M."/>
            <person name="Johnson J."/>
            <person name="Lander E.S."/>
            <person name="Lindblad-Toh K."/>
        </authorList>
    </citation>
    <scope>NUCLEOTIDE SEQUENCE [LARGE SCALE GENOMIC DNA]</scope>
    <source>
        <strain evidence="4 5">JBL SC #1</strain>
    </source>
</reference>
<evidence type="ECO:0000313" key="5">
    <source>
        <dbReference type="Proteomes" id="UP000001646"/>
    </source>
</evidence>
<dbReference type="SUPFAM" id="SSF56672">
    <property type="entry name" value="DNA/RNA polymerases"/>
    <property type="match status" value="2"/>
</dbReference>
<dbReference type="AlphaFoldDB" id="A0A803SSM5"/>
<accession>A0A803SSM5</accession>
<dbReference type="CDD" id="cd01650">
    <property type="entry name" value="RT_nLTR_like"/>
    <property type="match status" value="2"/>
</dbReference>
<name>A0A803SSM5_ANOCA</name>
<dbReference type="InParanoid" id="A0A803SSM5"/>
<dbReference type="PROSITE" id="PS50878">
    <property type="entry name" value="RT_POL"/>
    <property type="match status" value="1"/>
</dbReference>
<feature type="region of interest" description="Disordered" evidence="1">
    <location>
        <begin position="1139"/>
        <end position="1160"/>
    </location>
</feature>
<keyword evidence="5" id="KW-1185">Reference proteome</keyword>
<dbReference type="PANTHER" id="PTHR31635">
    <property type="entry name" value="REVERSE TRANSCRIPTASE DOMAIN-CONTAINING PROTEIN-RELATED"/>
    <property type="match status" value="1"/>
</dbReference>
<feature type="domain" description="Reverse transcriptase" evidence="3">
    <location>
        <begin position="413"/>
        <end position="684"/>
    </location>
</feature>
<keyword evidence="2" id="KW-1133">Transmembrane helix</keyword>
<dbReference type="PANTHER" id="PTHR31635:SF196">
    <property type="entry name" value="REVERSE TRANSCRIPTASE DOMAIN-CONTAINING PROTEIN-RELATED"/>
    <property type="match status" value="1"/>
</dbReference>
<feature type="transmembrane region" description="Helical" evidence="2">
    <location>
        <begin position="1113"/>
        <end position="1133"/>
    </location>
</feature>
<evidence type="ECO:0000259" key="3">
    <source>
        <dbReference type="PROSITE" id="PS50878"/>
    </source>
</evidence>
<reference evidence="4" key="3">
    <citation type="submission" date="2025-09" db="UniProtKB">
        <authorList>
            <consortium name="Ensembl"/>
        </authorList>
    </citation>
    <scope>IDENTIFICATION</scope>
</reference>
<keyword evidence="2" id="KW-0472">Membrane</keyword>
<dbReference type="Proteomes" id="UP000001646">
    <property type="component" value="Chromosome 1"/>
</dbReference>
<organism evidence="4 5">
    <name type="scientific">Anolis carolinensis</name>
    <name type="common">Green anole</name>
    <name type="synonym">American chameleon</name>
    <dbReference type="NCBI Taxonomy" id="28377"/>
    <lineage>
        <taxon>Eukaryota</taxon>
        <taxon>Metazoa</taxon>
        <taxon>Chordata</taxon>
        <taxon>Craniata</taxon>
        <taxon>Vertebrata</taxon>
        <taxon>Euteleostomi</taxon>
        <taxon>Lepidosauria</taxon>
        <taxon>Squamata</taxon>
        <taxon>Bifurcata</taxon>
        <taxon>Unidentata</taxon>
        <taxon>Episquamata</taxon>
        <taxon>Toxicofera</taxon>
        <taxon>Iguania</taxon>
        <taxon>Dactyloidae</taxon>
        <taxon>Anolis</taxon>
    </lineage>
</organism>
<dbReference type="InterPro" id="IPR000477">
    <property type="entry name" value="RT_dom"/>
</dbReference>
<evidence type="ECO:0000313" key="4">
    <source>
        <dbReference type="Ensembl" id="ENSACAP00000025965.1"/>
    </source>
</evidence>
<proteinExistence type="predicted"/>
<sequence>MQIIPGYGTWRYNTVLNSREEEYETIRKEINKYFETNANGQVTKDIIWDASKAVIRGHCINLYKEERVMQGNLNIREKIAEEDRELLNQPITQEETIRAIKGLKGGKSPGPDGFPAEYYKAFMEELAPHLTELFNEIYTKQKVPLTWKVSEIITIPKKGRDLTQPGSYRPISLCNQDYKIFTKILAKRLETIMPKIIKEDQYGFVKGRKIGDPIKNVVIAMNHANSNKKKMGILKLDVYKAFDKVNHNYLLRLCQQLNMGENFCKTLQQLYTKQLKYIKQDFFENANKPGRWLSRKLREKRESTYINRIKIGEKYYFTEKEIANQFFKFYSKLYEKDKIPEENITSYLGKLKLERITTEEREVLNKEISRKEIKDAIKKLDGSKAPGPDGLSAIYYKTFENELIPHLQIIMNIIRNERKMPDSWKEASITVIHKENTDPEEIKNYRPISLLNIDYKIFSNILAERLKNFLVNWIKEDQVGFLPNRHIKDNIRIVLDLIEYYEINSQREVLFLAIDAEKAFERVNWNFFKFLAQELDMGYYFQNLLEAIYQNQTAKIIVNGIETEPIKIQKGTRQGCPLSPLIFIMSLEILLNKIRENKELQGAEIQGVNYKISAYADDLICFIEEPLKKGGKWIETIKEYGEVAGFKMNINKTKALAKNIQKKKQDKNMEGDKKELETWRNLKISLLGRISTVKMNILPKMIFLFQCLPILRNQKNFINWNRDISKFIWNGKKPRIKIKNLTDEKSRGGLALPNLKLYYEATNLLWIRDWIQIKNRKILNLEGFDLRIGWHAYLWYDRTKLEKNFCNHIIRSALIKTWQKYKTRMHNKTPGWLSPLEASQRRLLGWSRWPKYEELIKKQDSEHILKTQQEIKIKYPNISWLQYGQLKDLFKKDKTMGFMENNNRWDRIFNTERKTISKIYKILLEWDTETEIIKDCMIKWARNIGRSIQLEEWEACWGRKLKLTYSYDLKENWTKMFYRWHITPKRLGLINKSMSSKCWKCREEEGSYFHIWWTCKRAKEFWTKIHESTQIILDKKFNKTPEIYLLGISNFPPDWLTKILEIKNMDRLTFLMSKQQGKPRKETNWQQLSDYMFLSSGLIYPLPIRGLIEYKQMVFWVMIQSIMISVIACLIYLPGLEQSTPTKESSNSSAGLGCPSDKSI</sequence>
<dbReference type="Pfam" id="PF00078">
    <property type="entry name" value="RVT_1"/>
    <property type="match status" value="2"/>
</dbReference>
<evidence type="ECO:0000256" key="2">
    <source>
        <dbReference type="SAM" id="Phobius"/>
    </source>
</evidence>
<feature type="compositionally biased region" description="Polar residues" evidence="1">
    <location>
        <begin position="1139"/>
        <end position="1150"/>
    </location>
</feature>
<keyword evidence="2" id="KW-0812">Transmembrane</keyword>